<protein>
    <submittedName>
        <fullName evidence="2">Uncharacterized protein</fullName>
    </submittedName>
</protein>
<dbReference type="GeneID" id="71929563"/>
<dbReference type="KEGG" id="haad:MW046_15910"/>
<dbReference type="Proteomes" id="UP000831768">
    <property type="component" value="Plasmid unnamed2"/>
</dbReference>
<organism evidence="2 3">
    <name type="scientific">Halocatena salina</name>
    <dbReference type="NCBI Taxonomy" id="2934340"/>
    <lineage>
        <taxon>Archaea</taxon>
        <taxon>Methanobacteriati</taxon>
        <taxon>Methanobacteriota</taxon>
        <taxon>Stenosarchaea group</taxon>
        <taxon>Halobacteria</taxon>
        <taxon>Halobacteriales</taxon>
        <taxon>Natronomonadaceae</taxon>
        <taxon>Halocatena</taxon>
    </lineage>
</organism>
<keyword evidence="3" id="KW-1185">Reference proteome</keyword>
<reference evidence="2" key="1">
    <citation type="submission" date="2022-04" db="EMBL/GenBank/DDBJ databases">
        <title>Halocatena sp. nov., isolated from a salt lake.</title>
        <authorList>
            <person name="Cui H.-L."/>
        </authorList>
    </citation>
    <scope>NUCLEOTIDE SEQUENCE</scope>
    <source>
        <strain evidence="2">AD-1</strain>
        <plasmid evidence="2">unnamed2</plasmid>
    </source>
</reference>
<dbReference type="AlphaFoldDB" id="A0A8U0A746"/>
<keyword evidence="1" id="KW-0472">Membrane</keyword>
<name>A0A8U0A746_9EURY</name>
<gene>
    <name evidence="2" type="ORF">MW046_15910</name>
</gene>
<proteinExistence type="predicted"/>
<keyword evidence="1" id="KW-0812">Transmembrane</keyword>
<sequence length="113" mass="11873">MELHPHKQAIDQRVIWASGHGIVLLTVLAGIAITSGFWGILVALSPAAYILVFSPHDSENSPKTVAVSYLTALVAGWLTYTALAQGIAPTSIEPISEPGLSANTFTRSALYAG</sequence>
<keyword evidence="1" id="KW-1133">Transmembrane helix</keyword>
<keyword evidence="2" id="KW-0614">Plasmid</keyword>
<accession>A0A8U0A746</accession>
<feature type="transmembrane region" description="Helical" evidence="1">
    <location>
        <begin position="21"/>
        <end position="44"/>
    </location>
</feature>
<evidence type="ECO:0000256" key="1">
    <source>
        <dbReference type="SAM" id="Phobius"/>
    </source>
</evidence>
<evidence type="ECO:0000313" key="3">
    <source>
        <dbReference type="Proteomes" id="UP000831768"/>
    </source>
</evidence>
<geneLocation type="plasmid" evidence="2 3">
    <name>unnamed2</name>
</geneLocation>
<dbReference type="RefSeq" id="WP_247995586.1">
    <property type="nucleotide sequence ID" value="NZ_CP096021.1"/>
</dbReference>
<dbReference type="EMBL" id="CP096021">
    <property type="protein sequence ID" value="UPM44932.1"/>
    <property type="molecule type" value="Genomic_DNA"/>
</dbReference>
<evidence type="ECO:0000313" key="2">
    <source>
        <dbReference type="EMBL" id="UPM44932.1"/>
    </source>
</evidence>